<keyword evidence="1 4" id="KW-0963">Cytoplasm</keyword>
<proteinExistence type="inferred from homology"/>
<dbReference type="Proteomes" id="UP001549097">
    <property type="component" value="Unassembled WGS sequence"/>
</dbReference>
<dbReference type="NCBIfam" id="TIGR00202">
    <property type="entry name" value="csrA"/>
    <property type="match status" value="1"/>
</dbReference>
<dbReference type="Gene3D" id="2.60.40.4380">
    <property type="entry name" value="Translational regulator CsrA"/>
    <property type="match status" value="1"/>
</dbReference>
<sequence length="81" mass="9257">MLVLTRRNDESIIIGNDIEITVIGIEGDRVRIGIKAPSNIDIHRKEVYLSIQNENQEANNSINLLNEKELTKKLSKMIKQN</sequence>
<dbReference type="HAMAP" id="MF_00167">
    <property type="entry name" value="CsrA"/>
    <property type="match status" value="1"/>
</dbReference>
<organism evidence="5 6">
    <name type="scientific">Fictibacillus halophilus</name>
    <dbReference type="NCBI Taxonomy" id="1610490"/>
    <lineage>
        <taxon>Bacteria</taxon>
        <taxon>Bacillati</taxon>
        <taxon>Bacillota</taxon>
        <taxon>Bacilli</taxon>
        <taxon>Bacillales</taxon>
        <taxon>Fictibacillaceae</taxon>
        <taxon>Fictibacillus</taxon>
    </lineage>
</organism>
<protein>
    <recommendedName>
        <fullName evidence="4">Translational regulator CsrA</fullName>
    </recommendedName>
</protein>
<evidence type="ECO:0000256" key="4">
    <source>
        <dbReference type="HAMAP-Rule" id="MF_00167"/>
    </source>
</evidence>
<dbReference type="PANTHER" id="PTHR34984:SF1">
    <property type="entry name" value="CARBON STORAGE REGULATOR"/>
    <property type="match status" value="1"/>
</dbReference>
<comment type="similarity">
    <text evidence="4">Belongs to the CsrA/RsmA family.</text>
</comment>
<keyword evidence="3 4" id="KW-0694">RNA-binding</keyword>
<keyword evidence="4" id="KW-0678">Repressor</keyword>
<comment type="function">
    <text evidence="4">A translational regulator that binds mRNA to regulate translation initiation and/or mRNA stability. Usually binds in the 5'-UTR at or near the Shine-Dalgarno sequence preventing ribosome-binding, thus repressing translation. Its main target seems to be the major flagellin gene, while its function is anatagonized by FliW.</text>
</comment>
<comment type="subcellular location">
    <subcellularLocation>
        <location evidence="4">Cytoplasm</location>
    </subcellularLocation>
</comment>
<evidence type="ECO:0000256" key="2">
    <source>
        <dbReference type="ARBA" id="ARBA00022845"/>
    </source>
</evidence>
<dbReference type="Pfam" id="PF02599">
    <property type="entry name" value="CsrA"/>
    <property type="match status" value="1"/>
</dbReference>
<reference evidence="5 6" key="1">
    <citation type="submission" date="2024-06" db="EMBL/GenBank/DDBJ databases">
        <title>Genomic Encyclopedia of Type Strains, Phase IV (KMG-IV): sequencing the most valuable type-strain genomes for metagenomic binning, comparative biology and taxonomic classification.</title>
        <authorList>
            <person name="Goeker M."/>
        </authorList>
    </citation>
    <scope>NUCLEOTIDE SEQUENCE [LARGE SCALE GENOMIC DNA]</scope>
    <source>
        <strain evidence="5 6">DSM 100124</strain>
    </source>
</reference>
<dbReference type="SUPFAM" id="SSF117130">
    <property type="entry name" value="CsrA-like"/>
    <property type="match status" value="1"/>
</dbReference>
<evidence type="ECO:0000313" key="5">
    <source>
        <dbReference type="EMBL" id="MET3727020.1"/>
    </source>
</evidence>
<comment type="caution">
    <text evidence="5">The sequence shown here is derived from an EMBL/GenBank/DDBJ whole genome shotgun (WGS) entry which is preliminary data.</text>
</comment>
<dbReference type="PANTHER" id="PTHR34984">
    <property type="entry name" value="CARBON STORAGE REGULATOR"/>
    <property type="match status" value="1"/>
</dbReference>
<keyword evidence="4" id="KW-1005">Bacterial flagellum biogenesis</keyword>
<dbReference type="EMBL" id="JBEPMP010000001">
    <property type="protein sequence ID" value="MET3727020.1"/>
    <property type="molecule type" value="Genomic_DNA"/>
</dbReference>
<gene>
    <name evidence="4" type="primary">csrA</name>
    <name evidence="5" type="ORF">ABID52_000601</name>
</gene>
<dbReference type="NCBIfam" id="NF002469">
    <property type="entry name" value="PRK01712.1"/>
    <property type="match status" value="1"/>
</dbReference>
<dbReference type="RefSeq" id="WP_198768383.1">
    <property type="nucleotide sequence ID" value="NZ_JAEACF010000001.1"/>
</dbReference>
<keyword evidence="6" id="KW-1185">Reference proteome</keyword>
<evidence type="ECO:0000256" key="3">
    <source>
        <dbReference type="ARBA" id="ARBA00022884"/>
    </source>
</evidence>
<evidence type="ECO:0000313" key="6">
    <source>
        <dbReference type="Proteomes" id="UP001549097"/>
    </source>
</evidence>
<dbReference type="InterPro" id="IPR003751">
    <property type="entry name" value="CsrA"/>
</dbReference>
<dbReference type="InterPro" id="IPR036107">
    <property type="entry name" value="CsrA_sf"/>
</dbReference>
<evidence type="ECO:0000256" key="1">
    <source>
        <dbReference type="ARBA" id="ARBA00022490"/>
    </source>
</evidence>
<keyword evidence="2 4" id="KW-0810">Translation regulation</keyword>
<comment type="subunit">
    <text evidence="4">Homodimer; the beta-strands of each monomer intercalate to form a hydrophobic core, while the alpha-helices form wings that extend away from the core.</text>
</comment>
<accession>A0ABV2LEJ8</accession>
<name>A0ABV2LEJ8_9BACL</name>